<dbReference type="Gene3D" id="2.60.40.1240">
    <property type="match status" value="1"/>
</dbReference>
<name>A0A9D1PKA7_9BACI</name>
<keyword evidence="1 3" id="KW-0732">Signal</keyword>
<proteinExistence type="predicted"/>
<reference evidence="4" key="2">
    <citation type="submission" date="2021-04" db="EMBL/GenBank/DDBJ databases">
        <authorList>
            <person name="Gilroy R."/>
        </authorList>
    </citation>
    <scope>NUCLEOTIDE SEQUENCE</scope>
    <source>
        <strain evidence="4">CHK169-2315</strain>
    </source>
</reference>
<evidence type="ECO:0000256" key="1">
    <source>
        <dbReference type="ARBA" id="ARBA00022729"/>
    </source>
</evidence>
<dbReference type="Proteomes" id="UP000823937">
    <property type="component" value="Unassembled WGS sequence"/>
</dbReference>
<comment type="caution">
    <text evidence="4">The sequence shown here is derived from an EMBL/GenBank/DDBJ whole genome shotgun (WGS) entry which is preliminary data.</text>
</comment>
<feature type="region of interest" description="Disordered" evidence="2">
    <location>
        <begin position="31"/>
        <end position="54"/>
    </location>
</feature>
<accession>A0A9D1PKA7</accession>
<organism evidence="4 5">
    <name type="scientific">Candidatus Pseudogracilibacillus intestinigallinarum</name>
    <dbReference type="NCBI Taxonomy" id="2838742"/>
    <lineage>
        <taxon>Bacteria</taxon>
        <taxon>Bacillati</taxon>
        <taxon>Bacillota</taxon>
        <taxon>Bacilli</taxon>
        <taxon>Bacillales</taxon>
        <taxon>Bacillaceae</taxon>
        <taxon>Pseudogracilibacillus</taxon>
    </lineage>
</organism>
<evidence type="ECO:0000313" key="5">
    <source>
        <dbReference type="Proteomes" id="UP000823937"/>
    </source>
</evidence>
<reference evidence="4" key="1">
    <citation type="journal article" date="2021" name="PeerJ">
        <title>Extensive microbial diversity within the chicken gut microbiome revealed by metagenomics and culture.</title>
        <authorList>
            <person name="Gilroy R."/>
            <person name="Ravi A."/>
            <person name="Getino M."/>
            <person name="Pursley I."/>
            <person name="Horton D.L."/>
            <person name="Alikhan N.F."/>
            <person name="Baker D."/>
            <person name="Gharbi K."/>
            <person name="Hall N."/>
            <person name="Watson M."/>
            <person name="Adriaenssens E.M."/>
            <person name="Foster-Nyarko E."/>
            <person name="Jarju S."/>
            <person name="Secka A."/>
            <person name="Antonio M."/>
            <person name="Oren A."/>
            <person name="Chaudhuri R.R."/>
            <person name="La Ragione R."/>
            <person name="Hildebrand F."/>
            <person name="Pallen M.J."/>
        </authorList>
    </citation>
    <scope>NUCLEOTIDE SEQUENCE</scope>
    <source>
        <strain evidence="4">CHK169-2315</strain>
    </source>
</reference>
<sequence>MRKYLFIVFSALLILSACGGSNDKKVVNELEEETDDKSEESNGDEIDRNNENGEVMKLGETGYVDDGIFQYEITPLSFEIFEERNGTSVNNDDEVFVLIDYTIKSLSEEGFEEEEMLIGGDLLLKNSQGNIASEITYYDYDFVDKIAETIEPEKSYDSQMLFEVPKSETSEYTLHFGSYSSDINDAEWSFEESEAK</sequence>
<feature type="signal peptide" evidence="3">
    <location>
        <begin position="1"/>
        <end position="19"/>
    </location>
</feature>
<feature type="compositionally biased region" description="Acidic residues" evidence="2">
    <location>
        <begin position="31"/>
        <end position="44"/>
    </location>
</feature>
<gene>
    <name evidence="4" type="ORF">H9895_00855</name>
</gene>
<dbReference type="InterPro" id="IPR029050">
    <property type="entry name" value="Immunoprotect_excell_Ig-like"/>
</dbReference>
<evidence type="ECO:0000256" key="3">
    <source>
        <dbReference type="SAM" id="SignalP"/>
    </source>
</evidence>
<evidence type="ECO:0000313" key="4">
    <source>
        <dbReference type="EMBL" id="HIV73612.1"/>
    </source>
</evidence>
<feature type="chain" id="PRO_5038788510" description="DUF4352 domain-containing protein" evidence="3">
    <location>
        <begin position="20"/>
        <end position="196"/>
    </location>
</feature>
<dbReference type="EMBL" id="DXHX01000015">
    <property type="protein sequence ID" value="HIV73612.1"/>
    <property type="molecule type" value="Genomic_DNA"/>
</dbReference>
<evidence type="ECO:0008006" key="6">
    <source>
        <dbReference type="Google" id="ProtNLM"/>
    </source>
</evidence>
<protein>
    <recommendedName>
        <fullName evidence="6">DUF4352 domain-containing protein</fullName>
    </recommendedName>
</protein>
<dbReference type="AlphaFoldDB" id="A0A9D1PKA7"/>
<dbReference type="PROSITE" id="PS51257">
    <property type="entry name" value="PROKAR_LIPOPROTEIN"/>
    <property type="match status" value="1"/>
</dbReference>
<evidence type="ECO:0000256" key="2">
    <source>
        <dbReference type="SAM" id="MobiDB-lite"/>
    </source>
</evidence>